<evidence type="ECO:0000256" key="3">
    <source>
        <dbReference type="ARBA" id="ARBA00022692"/>
    </source>
</evidence>
<feature type="transmembrane region" description="Helical" evidence="7">
    <location>
        <begin position="204"/>
        <end position="221"/>
    </location>
</feature>
<feature type="transmembrane region" description="Helical" evidence="7">
    <location>
        <begin position="180"/>
        <end position="198"/>
    </location>
</feature>
<evidence type="ECO:0000256" key="1">
    <source>
        <dbReference type="ARBA" id="ARBA00004141"/>
    </source>
</evidence>
<evidence type="ECO:0000256" key="4">
    <source>
        <dbReference type="ARBA" id="ARBA00022989"/>
    </source>
</evidence>
<feature type="transmembrane region" description="Helical" evidence="7">
    <location>
        <begin position="258"/>
        <end position="275"/>
    </location>
</feature>
<feature type="transmembrane region" description="Helical" evidence="7">
    <location>
        <begin position="145"/>
        <end position="168"/>
    </location>
</feature>
<feature type="transmembrane region" description="Helical" evidence="7">
    <location>
        <begin position="76"/>
        <end position="93"/>
    </location>
</feature>
<feature type="transmembrane region" description="Helical" evidence="7">
    <location>
        <begin position="20"/>
        <end position="39"/>
    </location>
</feature>
<dbReference type="SUPFAM" id="SSF81345">
    <property type="entry name" value="ABC transporter involved in vitamin B12 uptake, BtuC"/>
    <property type="match status" value="1"/>
</dbReference>
<name>A0A1H3VP06_SELRU</name>
<dbReference type="InterPro" id="IPR037294">
    <property type="entry name" value="ABC_BtuC-like"/>
</dbReference>
<reference evidence="8 9" key="1">
    <citation type="submission" date="2016-10" db="EMBL/GenBank/DDBJ databases">
        <authorList>
            <person name="de Groot N.N."/>
        </authorList>
    </citation>
    <scope>NUCLEOTIDE SEQUENCE [LARGE SCALE GENOMIC DNA]</scope>
    <source>
        <strain evidence="8 9">DSM 2872</strain>
    </source>
</reference>
<comment type="subcellular location">
    <subcellularLocation>
        <location evidence="6">Cell membrane</location>
        <topology evidence="6">Multi-pass membrane protein</topology>
    </subcellularLocation>
    <subcellularLocation>
        <location evidence="1">Membrane</location>
        <topology evidence="1">Multi-pass membrane protein</topology>
    </subcellularLocation>
</comment>
<dbReference type="PANTHER" id="PTHR30477:SF18">
    <property type="entry name" value="METAL TRANSPORT SYSTEM MEMBRANE PROTEIN CT_417-RELATED"/>
    <property type="match status" value="1"/>
</dbReference>
<protein>
    <submittedName>
        <fullName evidence="8">Zinc transport system permease protein</fullName>
    </submittedName>
</protein>
<organism evidence="8 9">
    <name type="scientific">Selenomonas ruminantium</name>
    <dbReference type="NCBI Taxonomy" id="971"/>
    <lineage>
        <taxon>Bacteria</taxon>
        <taxon>Bacillati</taxon>
        <taxon>Bacillota</taxon>
        <taxon>Negativicutes</taxon>
        <taxon>Selenomonadales</taxon>
        <taxon>Selenomonadaceae</taxon>
        <taxon>Selenomonas</taxon>
    </lineage>
</organism>
<evidence type="ECO:0000313" key="8">
    <source>
        <dbReference type="EMBL" id="SDZ75832.1"/>
    </source>
</evidence>
<keyword evidence="6" id="KW-0813">Transport</keyword>
<dbReference type="GO" id="GO:0055085">
    <property type="term" value="P:transmembrane transport"/>
    <property type="evidence" value="ECO:0007669"/>
    <property type="project" value="InterPro"/>
</dbReference>
<keyword evidence="5 7" id="KW-0472">Membrane</keyword>
<evidence type="ECO:0000256" key="5">
    <source>
        <dbReference type="ARBA" id="ARBA00023136"/>
    </source>
</evidence>
<keyword evidence="3 6" id="KW-0812">Transmembrane</keyword>
<keyword evidence="4 7" id="KW-1133">Transmembrane helix</keyword>
<gene>
    <name evidence="8" type="ORF">SAMN05660648_00388</name>
</gene>
<proteinExistence type="inferred from homology"/>
<dbReference type="AlphaFoldDB" id="A0A1H3VP06"/>
<dbReference type="InterPro" id="IPR001626">
    <property type="entry name" value="ABC_TroCD"/>
</dbReference>
<feature type="transmembrane region" description="Helical" evidence="7">
    <location>
        <begin position="105"/>
        <end position="125"/>
    </location>
</feature>
<evidence type="ECO:0000256" key="7">
    <source>
        <dbReference type="SAM" id="Phobius"/>
    </source>
</evidence>
<dbReference type="GO" id="GO:0043190">
    <property type="term" value="C:ATP-binding cassette (ABC) transporter complex"/>
    <property type="evidence" value="ECO:0007669"/>
    <property type="project" value="InterPro"/>
</dbReference>
<dbReference type="Gene3D" id="1.10.3470.10">
    <property type="entry name" value="ABC transporter involved in vitamin B12 uptake, BtuC"/>
    <property type="match status" value="1"/>
</dbReference>
<dbReference type="Pfam" id="PF00950">
    <property type="entry name" value="ABC-3"/>
    <property type="match status" value="1"/>
</dbReference>
<evidence type="ECO:0000256" key="2">
    <source>
        <dbReference type="ARBA" id="ARBA00008034"/>
    </source>
</evidence>
<feature type="transmembrane region" description="Helical" evidence="7">
    <location>
        <begin position="233"/>
        <end position="252"/>
    </location>
</feature>
<dbReference type="PANTHER" id="PTHR30477">
    <property type="entry name" value="ABC-TRANSPORTER METAL-BINDING PROTEIN"/>
    <property type="match status" value="1"/>
</dbReference>
<sequence length="281" mass="30059">MMEMIYSLMDTLLPFDWAAYTFMKHAFLAILCITPLFGLLSTMVVSNRMAFFSDSLGHGAFTGIAIGVLLGSVSPLFSLIIFSVAFAVFITYIKNKSTASTDTIIGVFSSTAIALGLMIMSRGGGFNKFSSFLIGDVLSITVEDLQGLLVVVAVVLLGWAVLFNRLLVLSINSAFARSRGISTFWVESLFAALLAVVVSVSIQWVGILIINALLVLPAAAARNVTNTVKSYQLLSVAIALTAGISGLLLAYYCNMAAGATIVVFSALIFFVTLLLKSRFAR</sequence>
<dbReference type="GO" id="GO:0010043">
    <property type="term" value="P:response to zinc ion"/>
    <property type="evidence" value="ECO:0007669"/>
    <property type="project" value="TreeGrafter"/>
</dbReference>
<accession>A0A1H3VP06</accession>
<evidence type="ECO:0000313" key="9">
    <source>
        <dbReference type="Proteomes" id="UP000183469"/>
    </source>
</evidence>
<comment type="similarity">
    <text evidence="2 6">Belongs to the ABC-3 integral membrane protein family.</text>
</comment>
<dbReference type="Proteomes" id="UP000183469">
    <property type="component" value="Unassembled WGS sequence"/>
</dbReference>
<dbReference type="EMBL" id="FNQG01000002">
    <property type="protein sequence ID" value="SDZ75832.1"/>
    <property type="molecule type" value="Genomic_DNA"/>
</dbReference>
<evidence type="ECO:0000256" key="6">
    <source>
        <dbReference type="RuleBase" id="RU003943"/>
    </source>
</evidence>